<reference evidence="4 5" key="1">
    <citation type="submission" date="2019-04" db="EMBL/GenBank/DDBJ databases">
        <title>Friends and foes A comparative genomics study of 23 Aspergillus species from section Flavi.</title>
        <authorList>
            <consortium name="DOE Joint Genome Institute"/>
            <person name="Kjaerbolling I."/>
            <person name="Vesth T."/>
            <person name="Frisvad J.C."/>
            <person name="Nybo J.L."/>
            <person name="Theobald S."/>
            <person name="Kildgaard S."/>
            <person name="Isbrandt T."/>
            <person name="Kuo A."/>
            <person name="Sato A."/>
            <person name="Lyhne E.K."/>
            <person name="Kogle M.E."/>
            <person name="Wiebenga A."/>
            <person name="Kun R.S."/>
            <person name="Lubbers R.J."/>
            <person name="Makela M.R."/>
            <person name="Barry K."/>
            <person name="Chovatia M."/>
            <person name="Clum A."/>
            <person name="Daum C."/>
            <person name="Haridas S."/>
            <person name="He G."/>
            <person name="LaButti K."/>
            <person name="Lipzen A."/>
            <person name="Mondo S."/>
            <person name="Riley R."/>
            <person name="Salamov A."/>
            <person name="Simmons B.A."/>
            <person name="Magnuson J.K."/>
            <person name="Henrissat B."/>
            <person name="Mortensen U.H."/>
            <person name="Larsen T.O."/>
            <person name="Devries R.P."/>
            <person name="Grigoriev I.V."/>
            <person name="Machida M."/>
            <person name="Baker S.E."/>
            <person name="Andersen M.R."/>
        </authorList>
    </citation>
    <scope>NUCLEOTIDE SEQUENCE [LARGE SCALE GENOMIC DNA]</scope>
    <source>
        <strain evidence="4 5">CBS 117626</strain>
    </source>
</reference>
<comment type="similarity">
    <text evidence="1">Belongs to the GMC oxidoreductase family.</text>
</comment>
<dbReference type="EMBL" id="ML738614">
    <property type="protein sequence ID" value="KAE8163823.1"/>
    <property type="molecule type" value="Genomic_DNA"/>
</dbReference>
<accession>A0A5N6UZB7</accession>
<dbReference type="InterPro" id="IPR007867">
    <property type="entry name" value="GMC_OxRtase_C"/>
</dbReference>
<organism evidence="4 5">
    <name type="scientific">Aspergillus tamarii</name>
    <dbReference type="NCBI Taxonomy" id="41984"/>
    <lineage>
        <taxon>Eukaryota</taxon>
        <taxon>Fungi</taxon>
        <taxon>Dikarya</taxon>
        <taxon>Ascomycota</taxon>
        <taxon>Pezizomycotina</taxon>
        <taxon>Eurotiomycetes</taxon>
        <taxon>Eurotiomycetidae</taxon>
        <taxon>Eurotiales</taxon>
        <taxon>Aspergillaceae</taxon>
        <taxon>Aspergillus</taxon>
        <taxon>Aspergillus subgen. Circumdati</taxon>
    </lineage>
</organism>
<feature type="transmembrane region" description="Helical" evidence="2">
    <location>
        <begin position="231"/>
        <end position="256"/>
    </location>
</feature>
<dbReference type="InterPro" id="IPR036188">
    <property type="entry name" value="FAD/NAD-bd_sf"/>
</dbReference>
<dbReference type="InterPro" id="IPR012132">
    <property type="entry name" value="GMC_OxRdtase"/>
</dbReference>
<dbReference type="Gene3D" id="3.50.50.60">
    <property type="entry name" value="FAD/NAD(P)-binding domain"/>
    <property type="match status" value="2"/>
</dbReference>
<dbReference type="OrthoDB" id="4367421at2759"/>
<dbReference type="GO" id="GO:0050660">
    <property type="term" value="F:flavin adenine dinucleotide binding"/>
    <property type="evidence" value="ECO:0007669"/>
    <property type="project" value="InterPro"/>
</dbReference>
<dbReference type="Pfam" id="PF05199">
    <property type="entry name" value="GMC_oxred_C"/>
    <property type="match status" value="1"/>
</dbReference>
<feature type="domain" description="Glucose-methanol-choline oxidoreductase C-terminal" evidence="3">
    <location>
        <begin position="280"/>
        <end position="341"/>
    </location>
</feature>
<keyword evidence="5" id="KW-1185">Reference proteome</keyword>
<dbReference type="GO" id="GO:0016614">
    <property type="term" value="F:oxidoreductase activity, acting on CH-OH group of donors"/>
    <property type="evidence" value="ECO:0007669"/>
    <property type="project" value="InterPro"/>
</dbReference>
<name>A0A5N6UZB7_ASPTM</name>
<sequence length="360" mass="39055">MTTLLLPQKADYIIIGGGTASLVVVLESGPDRTTDSQVQDSNAWSTLSGSEFDWQLKIAGLNNREQDHPAGKMLGGSSALNGLAEIKDSPVIKAWNAAIKERGYDFTSNILGGENTVGTRAYMTTVDLFSGLRSIHKTVFSSQSPGVIATRVEVEWNGRIVKVNAKEDDRLSRLGIPVVKNQPGVGEYLQNYLMSILPTHLKVEGIAPGIKVLAHETSESIIRSFLRGPDVASVCLLLSVIPGVIALLGVILSFSFSCGSTHIIIVRHVQNLHKLTMYPALQSDIQPTEVPQDMEVIKEMLRESAALTTHHTCGTVAMLPRRVEGVVDQDLLVYRTKNMRVSIAIVYVVAEKGADVIQSS</sequence>
<dbReference type="Proteomes" id="UP000326950">
    <property type="component" value="Unassembled WGS sequence"/>
</dbReference>
<dbReference type="SUPFAM" id="SSF51905">
    <property type="entry name" value="FAD/NAD(P)-binding domain"/>
    <property type="match status" value="1"/>
</dbReference>
<keyword evidence="2" id="KW-0472">Membrane</keyword>
<evidence type="ECO:0000259" key="3">
    <source>
        <dbReference type="Pfam" id="PF05199"/>
    </source>
</evidence>
<gene>
    <name evidence="4" type="ORF">BDV40DRAFT_311544</name>
</gene>
<dbReference type="Gene3D" id="3.30.560.10">
    <property type="entry name" value="Glucose Oxidase, domain 3"/>
    <property type="match status" value="1"/>
</dbReference>
<keyword evidence="2" id="KW-0812">Transmembrane</keyword>
<evidence type="ECO:0000256" key="2">
    <source>
        <dbReference type="SAM" id="Phobius"/>
    </source>
</evidence>
<evidence type="ECO:0000313" key="4">
    <source>
        <dbReference type="EMBL" id="KAE8163823.1"/>
    </source>
</evidence>
<dbReference type="AlphaFoldDB" id="A0A5N6UZB7"/>
<dbReference type="PANTHER" id="PTHR11552">
    <property type="entry name" value="GLUCOSE-METHANOL-CHOLINE GMC OXIDOREDUCTASE"/>
    <property type="match status" value="1"/>
</dbReference>
<keyword evidence="2" id="KW-1133">Transmembrane helix</keyword>
<evidence type="ECO:0000256" key="1">
    <source>
        <dbReference type="ARBA" id="ARBA00010790"/>
    </source>
</evidence>
<dbReference type="PANTHER" id="PTHR11552:SF147">
    <property type="entry name" value="CHOLINE DEHYDROGENASE, MITOCHONDRIAL"/>
    <property type="match status" value="1"/>
</dbReference>
<protein>
    <recommendedName>
        <fullName evidence="3">Glucose-methanol-choline oxidoreductase C-terminal domain-containing protein</fullName>
    </recommendedName>
</protein>
<evidence type="ECO:0000313" key="5">
    <source>
        <dbReference type="Proteomes" id="UP000326950"/>
    </source>
</evidence>
<proteinExistence type="inferred from homology"/>